<protein>
    <submittedName>
        <fullName evidence="1">Uncharacterized protein</fullName>
    </submittedName>
</protein>
<name>A0A433QWL4_9FUNG</name>
<reference evidence="1 2" key="1">
    <citation type="journal article" date="2018" name="New Phytol.">
        <title>Phylogenomics of Endogonaceae and evolution of mycorrhizas within Mucoromycota.</title>
        <authorList>
            <person name="Chang Y."/>
            <person name="Desiro A."/>
            <person name="Na H."/>
            <person name="Sandor L."/>
            <person name="Lipzen A."/>
            <person name="Clum A."/>
            <person name="Barry K."/>
            <person name="Grigoriev I.V."/>
            <person name="Martin F.M."/>
            <person name="Stajich J.E."/>
            <person name="Smith M.E."/>
            <person name="Bonito G."/>
            <person name="Spatafora J.W."/>
        </authorList>
    </citation>
    <scope>NUCLEOTIDE SEQUENCE [LARGE SCALE GENOMIC DNA]</scope>
    <source>
        <strain evidence="1 2">AD002</strain>
    </source>
</reference>
<gene>
    <name evidence="1" type="ORF">BC938DRAFT_482410</name>
</gene>
<organism evidence="1 2">
    <name type="scientific">Jimgerdemannia flammicorona</name>
    <dbReference type="NCBI Taxonomy" id="994334"/>
    <lineage>
        <taxon>Eukaryota</taxon>
        <taxon>Fungi</taxon>
        <taxon>Fungi incertae sedis</taxon>
        <taxon>Mucoromycota</taxon>
        <taxon>Mucoromycotina</taxon>
        <taxon>Endogonomycetes</taxon>
        <taxon>Endogonales</taxon>
        <taxon>Endogonaceae</taxon>
        <taxon>Jimgerdemannia</taxon>
    </lineage>
</organism>
<sequence>MPSIANFSIQFARFHVIIDHRLPPRRQHRLLPRHRQHLPSTRRFLPLLPPETVVRNFCRALKVGILGLCWAYNGINANGSWTEQHAA</sequence>
<keyword evidence="2" id="KW-1185">Reference proteome</keyword>
<proteinExistence type="predicted"/>
<dbReference type="EMBL" id="RBNJ01000730">
    <property type="protein sequence ID" value="RUS34097.1"/>
    <property type="molecule type" value="Genomic_DNA"/>
</dbReference>
<dbReference type="AlphaFoldDB" id="A0A433QWL4"/>
<comment type="caution">
    <text evidence="1">The sequence shown here is derived from an EMBL/GenBank/DDBJ whole genome shotgun (WGS) entry which is preliminary data.</text>
</comment>
<accession>A0A433QWL4</accession>
<evidence type="ECO:0000313" key="1">
    <source>
        <dbReference type="EMBL" id="RUS34097.1"/>
    </source>
</evidence>
<evidence type="ECO:0000313" key="2">
    <source>
        <dbReference type="Proteomes" id="UP000274822"/>
    </source>
</evidence>
<dbReference type="Proteomes" id="UP000274822">
    <property type="component" value="Unassembled WGS sequence"/>
</dbReference>